<keyword evidence="2" id="KW-0378">Hydrolase</keyword>
<dbReference type="FunFam" id="3.10.129.10:FF:000004">
    <property type="entry name" value="Tol-pal system-associated acyl-CoA thioesterase"/>
    <property type="match status" value="1"/>
</dbReference>
<dbReference type="Pfam" id="PF13279">
    <property type="entry name" value="4HBT_2"/>
    <property type="match status" value="1"/>
</dbReference>
<dbReference type="EMBL" id="RRCF01000004">
    <property type="protein sequence ID" value="RRJ19658.1"/>
    <property type="molecule type" value="Genomic_DNA"/>
</dbReference>
<organism evidence="3 4">
    <name type="scientific">Rheinheimera mesophila</name>
    <dbReference type="NCBI Taxonomy" id="1547515"/>
    <lineage>
        <taxon>Bacteria</taxon>
        <taxon>Pseudomonadati</taxon>
        <taxon>Pseudomonadota</taxon>
        <taxon>Gammaproteobacteria</taxon>
        <taxon>Chromatiales</taxon>
        <taxon>Chromatiaceae</taxon>
        <taxon>Rheinheimera</taxon>
    </lineage>
</organism>
<dbReference type="OrthoDB" id="9808429at2"/>
<dbReference type="InterPro" id="IPR014166">
    <property type="entry name" value="Tol-Pal_acyl-CoA_thioesterase"/>
</dbReference>
<name>A0A3P3QEV3_9GAMM</name>
<evidence type="ECO:0000313" key="3">
    <source>
        <dbReference type="EMBL" id="RRJ19658.1"/>
    </source>
</evidence>
<dbReference type="InterPro" id="IPR029069">
    <property type="entry name" value="HotDog_dom_sf"/>
</dbReference>
<keyword evidence="4" id="KW-1185">Reference proteome</keyword>
<sequence length="141" mass="16214">MMLQRFEFRVRVYYEDTDAGGVVYYANYLKFFERARTEWLRSLGIEQDLLLSQDIGFVVKSVQMENHRPARFNQLLLVKSEIRQLKKASLVFWQEIYNADAQLLCSAQVSIACVKLSLMKASAIPRDVLGVLSGGRRTISS</sequence>
<proteinExistence type="inferred from homology"/>
<dbReference type="AlphaFoldDB" id="A0A3P3QEV3"/>
<accession>A0A3P3QEV3</accession>
<dbReference type="PANTHER" id="PTHR31793">
    <property type="entry name" value="4-HYDROXYBENZOYL-COA THIOESTERASE FAMILY MEMBER"/>
    <property type="match status" value="1"/>
</dbReference>
<dbReference type="CDD" id="cd00586">
    <property type="entry name" value="4HBT"/>
    <property type="match status" value="1"/>
</dbReference>
<evidence type="ECO:0000256" key="2">
    <source>
        <dbReference type="ARBA" id="ARBA00022801"/>
    </source>
</evidence>
<dbReference type="InterPro" id="IPR006684">
    <property type="entry name" value="YbgC/YbaW"/>
</dbReference>
<dbReference type="GO" id="GO:0047617">
    <property type="term" value="F:fatty acyl-CoA hydrolase activity"/>
    <property type="evidence" value="ECO:0007669"/>
    <property type="project" value="TreeGrafter"/>
</dbReference>
<protein>
    <submittedName>
        <fullName evidence="3">Tol-pal system-associated acyl-CoA thioesterase</fullName>
    </submittedName>
</protein>
<dbReference type="RefSeq" id="WP_046520637.1">
    <property type="nucleotide sequence ID" value="NZ_LAVS01000086.1"/>
</dbReference>
<dbReference type="NCBIfam" id="TIGR02799">
    <property type="entry name" value="thio_ybgC"/>
    <property type="match status" value="1"/>
</dbReference>
<comment type="similarity">
    <text evidence="1">Belongs to the 4-hydroxybenzoyl-CoA thioesterase family.</text>
</comment>
<dbReference type="SUPFAM" id="SSF54637">
    <property type="entry name" value="Thioesterase/thiol ester dehydrase-isomerase"/>
    <property type="match status" value="1"/>
</dbReference>
<reference evidence="3 4" key="1">
    <citation type="submission" date="2018-11" db="EMBL/GenBank/DDBJ databases">
        <title>Draft genome analysis of Rheinheimera mesophila isolated from an industrial waste site.</title>
        <authorList>
            <person name="Yu Q."/>
            <person name="Qi Y."/>
            <person name="Zhang H."/>
            <person name="Lu Y."/>
            <person name="Pu J."/>
        </authorList>
    </citation>
    <scope>NUCLEOTIDE SEQUENCE [LARGE SCALE GENOMIC DNA]</scope>
    <source>
        <strain evidence="3 4">IITR13</strain>
    </source>
</reference>
<dbReference type="InterPro" id="IPR050563">
    <property type="entry name" value="4-hydroxybenzoyl-CoA_TE"/>
</dbReference>
<dbReference type="Proteomes" id="UP000276260">
    <property type="component" value="Unassembled WGS sequence"/>
</dbReference>
<dbReference type="PANTHER" id="PTHR31793:SF37">
    <property type="entry name" value="ACYL-COA THIOESTER HYDROLASE YBGC"/>
    <property type="match status" value="1"/>
</dbReference>
<evidence type="ECO:0000313" key="4">
    <source>
        <dbReference type="Proteomes" id="UP000276260"/>
    </source>
</evidence>
<dbReference type="PIRSF" id="PIRSF003230">
    <property type="entry name" value="YbgC"/>
    <property type="match status" value="1"/>
</dbReference>
<gene>
    <name evidence="3" type="primary">ybgC</name>
    <name evidence="3" type="ORF">EIK76_14515</name>
</gene>
<dbReference type="NCBIfam" id="TIGR00051">
    <property type="entry name" value="YbgC/FadM family acyl-CoA thioesterase"/>
    <property type="match status" value="1"/>
</dbReference>
<dbReference type="Gene3D" id="3.10.129.10">
    <property type="entry name" value="Hotdog Thioesterase"/>
    <property type="match status" value="1"/>
</dbReference>
<comment type="caution">
    <text evidence="3">The sequence shown here is derived from an EMBL/GenBank/DDBJ whole genome shotgun (WGS) entry which is preliminary data.</text>
</comment>
<evidence type="ECO:0000256" key="1">
    <source>
        <dbReference type="ARBA" id="ARBA00005953"/>
    </source>
</evidence>